<keyword evidence="1" id="KW-0472">Membrane</keyword>
<dbReference type="Pfam" id="PF00990">
    <property type="entry name" value="GGDEF"/>
    <property type="match status" value="1"/>
</dbReference>
<dbReference type="EMBL" id="JAUSRA010000001">
    <property type="protein sequence ID" value="MDP9795655.1"/>
    <property type="molecule type" value="Genomic_DNA"/>
</dbReference>
<reference evidence="4 5" key="1">
    <citation type="submission" date="2023-07" db="EMBL/GenBank/DDBJ databases">
        <title>Sequencing the genomes of 1000 actinobacteria strains.</title>
        <authorList>
            <person name="Klenk H.-P."/>
        </authorList>
    </citation>
    <scope>NUCLEOTIDE SEQUENCE [LARGE SCALE GENOMIC DNA]</scope>
    <source>
        <strain evidence="4 5">DSM 44710</strain>
    </source>
</reference>
<evidence type="ECO:0000259" key="3">
    <source>
        <dbReference type="PROSITE" id="PS50887"/>
    </source>
</evidence>
<feature type="transmembrane region" description="Helical" evidence="1">
    <location>
        <begin position="209"/>
        <end position="228"/>
    </location>
</feature>
<dbReference type="InterPro" id="IPR035919">
    <property type="entry name" value="EAL_sf"/>
</dbReference>
<feature type="transmembrane region" description="Helical" evidence="1">
    <location>
        <begin position="39"/>
        <end position="58"/>
    </location>
</feature>
<feature type="domain" description="EAL" evidence="2">
    <location>
        <begin position="516"/>
        <end position="778"/>
    </location>
</feature>
<dbReference type="InterPro" id="IPR000160">
    <property type="entry name" value="GGDEF_dom"/>
</dbReference>
<dbReference type="Pfam" id="PF00563">
    <property type="entry name" value="EAL"/>
    <property type="match status" value="1"/>
</dbReference>
<organism evidence="4 5">
    <name type="scientific">Catenuloplanes nepalensis</name>
    <dbReference type="NCBI Taxonomy" id="587533"/>
    <lineage>
        <taxon>Bacteria</taxon>
        <taxon>Bacillati</taxon>
        <taxon>Actinomycetota</taxon>
        <taxon>Actinomycetes</taxon>
        <taxon>Micromonosporales</taxon>
        <taxon>Micromonosporaceae</taxon>
        <taxon>Catenuloplanes</taxon>
    </lineage>
</organism>
<dbReference type="InterPro" id="IPR052155">
    <property type="entry name" value="Biofilm_reg_signaling"/>
</dbReference>
<dbReference type="SMART" id="SM00267">
    <property type="entry name" value="GGDEF"/>
    <property type="match status" value="1"/>
</dbReference>
<keyword evidence="5" id="KW-1185">Reference proteome</keyword>
<dbReference type="SUPFAM" id="SSF141868">
    <property type="entry name" value="EAL domain-like"/>
    <property type="match status" value="1"/>
</dbReference>
<feature type="domain" description="GGDEF" evidence="3">
    <location>
        <begin position="371"/>
        <end position="507"/>
    </location>
</feature>
<comment type="caution">
    <text evidence="4">The sequence shown here is derived from an EMBL/GenBank/DDBJ whole genome shotgun (WGS) entry which is preliminary data.</text>
</comment>
<dbReference type="CDD" id="cd01949">
    <property type="entry name" value="GGDEF"/>
    <property type="match status" value="1"/>
</dbReference>
<feature type="transmembrane region" description="Helical" evidence="1">
    <location>
        <begin position="79"/>
        <end position="99"/>
    </location>
</feature>
<dbReference type="InterPro" id="IPR001633">
    <property type="entry name" value="EAL_dom"/>
</dbReference>
<evidence type="ECO:0000256" key="1">
    <source>
        <dbReference type="SAM" id="Phobius"/>
    </source>
</evidence>
<dbReference type="PANTHER" id="PTHR44757">
    <property type="entry name" value="DIGUANYLATE CYCLASE DGCP"/>
    <property type="match status" value="1"/>
</dbReference>
<dbReference type="PROSITE" id="PS50887">
    <property type="entry name" value="GGDEF"/>
    <property type="match status" value="1"/>
</dbReference>
<feature type="transmembrane region" description="Helical" evidence="1">
    <location>
        <begin position="273"/>
        <end position="292"/>
    </location>
</feature>
<protein>
    <submittedName>
        <fullName evidence="4">Diguanylate cyclase (GGDEF)-like protein</fullName>
    </submittedName>
</protein>
<feature type="transmembrane region" description="Helical" evidence="1">
    <location>
        <begin position="12"/>
        <end position="33"/>
    </location>
</feature>
<dbReference type="InterPro" id="IPR043128">
    <property type="entry name" value="Rev_trsase/Diguanyl_cyclase"/>
</dbReference>
<feature type="transmembrane region" description="Helical" evidence="1">
    <location>
        <begin position="176"/>
        <end position="197"/>
    </location>
</feature>
<dbReference type="Gene3D" id="3.30.70.270">
    <property type="match status" value="1"/>
</dbReference>
<dbReference type="Proteomes" id="UP001240984">
    <property type="component" value="Unassembled WGS sequence"/>
</dbReference>
<dbReference type="CDD" id="cd01948">
    <property type="entry name" value="EAL"/>
    <property type="match status" value="1"/>
</dbReference>
<name>A0ABT9MW53_9ACTN</name>
<evidence type="ECO:0000313" key="5">
    <source>
        <dbReference type="Proteomes" id="UP001240984"/>
    </source>
</evidence>
<dbReference type="RefSeq" id="WP_306831643.1">
    <property type="nucleotide sequence ID" value="NZ_JAUSRA010000001.1"/>
</dbReference>
<sequence>MAQSGRRTLVPYLWLNLTLAVAAALWLAAHLTLVPDGPVAPGYAIGLCAIAITAVPLGRVGSFPDLSPDARRFWRGLRITAVLTTAGWAIAVVLIVLTPPPPGTAPRLPPLATGPIVAGVLAFLTVVLLLPLGTQSRAARLRYALDSTTAVLAGSMFVWHFVVEPLFLEDGPISDIALLAIAVACLLAGSVLTRLLLGGHSPVDRIAMYLVSGSGLLGAGAGFVTLTYGEQGKLGAAVLAVPVTALIMTGAAIRQAYAPDGSTPAREPGRVPFVVFPYVAVAAVNGLLLLVAHQDASADRQVRTVVAAAVATTGLVVLRQITVLRENTRLVAHLRAQEMRLQREATHDALTGLANRALFGSHLHAAVPGDDVPTVLLIDLDDFKTVNDTLGHAVGDRLLQAVAIALRQAAGDRGLPVRLGGDEFAVLLTGPAPAPSSAGLGDEVAKRLLAALDRPLLAGGHWLLAHVSIGAATARPGDRAEDVLRNADVAMYAAKIRGKARYVRYTDGMEQPVLAQMQTGGELRRALDENELVLFYQPIVDLESGRTIGVEALVRWRHPSRGLLLPGEFIPAAERTGLIVPLGRWALREACRQMIAWSAALGDAAPHKVGVNVSAHQLQDPSFPVEVTAALADSGLTADRLVLELTESAALRGTATTATLHALHDLGVKLALDDFGTGESSLSLLFAFPVAILKLDRSFVTGIELDTPAGLPDEARLAVPRAVQQMADALRLDTVAEGIENPAQALRLRQLGYTTAQGFHLSRPLAPEALAISLSRAAAPVGQQPA</sequence>
<feature type="transmembrane region" description="Helical" evidence="1">
    <location>
        <begin position="111"/>
        <end position="131"/>
    </location>
</feature>
<evidence type="ECO:0000259" key="2">
    <source>
        <dbReference type="PROSITE" id="PS50883"/>
    </source>
</evidence>
<dbReference type="PROSITE" id="PS50883">
    <property type="entry name" value="EAL"/>
    <property type="match status" value="1"/>
</dbReference>
<dbReference type="SMART" id="SM00052">
    <property type="entry name" value="EAL"/>
    <property type="match status" value="1"/>
</dbReference>
<keyword evidence="1" id="KW-1133">Transmembrane helix</keyword>
<dbReference type="SUPFAM" id="SSF55073">
    <property type="entry name" value="Nucleotide cyclase"/>
    <property type="match status" value="1"/>
</dbReference>
<dbReference type="InterPro" id="IPR029787">
    <property type="entry name" value="Nucleotide_cyclase"/>
</dbReference>
<dbReference type="Gene3D" id="3.20.20.450">
    <property type="entry name" value="EAL domain"/>
    <property type="match status" value="1"/>
</dbReference>
<evidence type="ECO:0000313" key="4">
    <source>
        <dbReference type="EMBL" id="MDP9795655.1"/>
    </source>
</evidence>
<gene>
    <name evidence="4" type="ORF">J2S43_004167</name>
</gene>
<keyword evidence="1" id="KW-0812">Transmembrane</keyword>
<accession>A0ABT9MW53</accession>
<dbReference type="NCBIfam" id="TIGR00254">
    <property type="entry name" value="GGDEF"/>
    <property type="match status" value="1"/>
</dbReference>
<proteinExistence type="predicted"/>
<feature type="transmembrane region" description="Helical" evidence="1">
    <location>
        <begin position="234"/>
        <end position="253"/>
    </location>
</feature>
<dbReference type="PANTHER" id="PTHR44757:SF2">
    <property type="entry name" value="BIOFILM ARCHITECTURE MAINTENANCE PROTEIN MBAA"/>
    <property type="match status" value="1"/>
</dbReference>